<organism evidence="1 2">
    <name type="scientific">Endomicrobium trichonymphae</name>
    <dbReference type="NCBI Taxonomy" id="1408204"/>
    <lineage>
        <taxon>Bacteria</taxon>
        <taxon>Pseudomonadati</taxon>
        <taxon>Elusimicrobiota</taxon>
        <taxon>Endomicrobiia</taxon>
        <taxon>Endomicrobiales</taxon>
        <taxon>Endomicrobiaceae</taxon>
        <taxon>Candidatus Endomicrobiellum</taxon>
    </lineage>
</organism>
<keyword evidence="2" id="KW-1185">Reference proteome</keyword>
<sequence length="64" mass="7492">MYCRRQALYGKFFARPGKPSSRICPSERSPMSILSKTYLCPTRTFETSFKSFETKKYCPALFFC</sequence>
<evidence type="ECO:0000313" key="2">
    <source>
        <dbReference type="Proteomes" id="UP000095237"/>
    </source>
</evidence>
<accession>A0A1E5IJE1</accession>
<evidence type="ECO:0000313" key="1">
    <source>
        <dbReference type="EMBL" id="OEG70620.1"/>
    </source>
</evidence>
<dbReference type="EMBL" id="LNVX01000291">
    <property type="protein sequence ID" value="OEG70620.1"/>
    <property type="molecule type" value="Genomic_DNA"/>
</dbReference>
<dbReference type="AlphaFoldDB" id="A0A1E5IJE1"/>
<protein>
    <submittedName>
        <fullName evidence="1">Uncharacterized protein</fullName>
    </submittedName>
</protein>
<comment type="caution">
    <text evidence="1">The sequence shown here is derived from an EMBL/GenBank/DDBJ whole genome shotgun (WGS) entry which is preliminary data.</text>
</comment>
<reference evidence="1 2" key="1">
    <citation type="submission" date="2015-11" db="EMBL/GenBank/DDBJ databases">
        <title>Evidence for parallel genomic evolution in an endosymbiosis of termite gut flagellates.</title>
        <authorList>
            <person name="Zheng H."/>
        </authorList>
    </citation>
    <scope>NUCLEOTIDE SEQUENCE [LARGE SCALE GENOMIC DNA]</scope>
    <source>
        <strain evidence="1 2">CET450</strain>
    </source>
</reference>
<name>A0A1E5IJE1_ENDTX</name>
<dbReference type="Proteomes" id="UP000095237">
    <property type="component" value="Unassembled WGS sequence"/>
</dbReference>
<proteinExistence type="predicted"/>
<gene>
    <name evidence="1" type="ORF">ATZ36_16645</name>
</gene>